<evidence type="ECO:0000256" key="8">
    <source>
        <dbReference type="ARBA" id="ARBA00032824"/>
    </source>
</evidence>
<comment type="similarity">
    <text evidence="9">Belongs to the peroxiredoxin family. BCP/PrxQ subfamily.</text>
</comment>
<organism evidence="14 15">
    <name type="scientific">Paraglaciecola arctica BSs20135</name>
    <dbReference type="NCBI Taxonomy" id="493475"/>
    <lineage>
        <taxon>Bacteria</taxon>
        <taxon>Pseudomonadati</taxon>
        <taxon>Pseudomonadota</taxon>
        <taxon>Gammaproteobacteria</taxon>
        <taxon>Alteromonadales</taxon>
        <taxon>Alteromonadaceae</taxon>
        <taxon>Paraglaciecola</taxon>
    </lineage>
</organism>
<dbReference type="GO" id="GO:0005737">
    <property type="term" value="C:cytoplasm"/>
    <property type="evidence" value="ECO:0007669"/>
    <property type="project" value="TreeGrafter"/>
</dbReference>
<dbReference type="PROSITE" id="PS51352">
    <property type="entry name" value="THIOREDOXIN_2"/>
    <property type="match status" value="1"/>
</dbReference>
<dbReference type="GO" id="GO:0045454">
    <property type="term" value="P:cell redox homeostasis"/>
    <property type="evidence" value="ECO:0007669"/>
    <property type="project" value="TreeGrafter"/>
</dbReference>
<evidence type="ECO:0000256" key="11">
    <source>
        <dbReference type="ARBA" id="ARBA00049091"/>
    </source>
</evidence>
<feature type="chain" id="PRO_5003897713" description="thioredoxin-dependent peroxiredoxin" evidence="12">
    <location>
        <begin position="24"/>
        <end position="212"/>
    </location>
</feature>
<evidence type="ECO:0000256" key="7">
    <source>
        <dbReference type="ARBA" id="ARBA00023284"/>
    </source>
</evidence>
<evidence type="ECO:0000313" key="15">
    <source>
        <dbReference type="Proteomes" id="UP000006327"/>
    </source>
</evidence>
<dbReference type="Pfam" id="PF00578">
    <property type="entry name" value="AhpC-TSA"/>
    <property type="match status" value="1"/>
</dbReference>
<name>K6YYC3_9ALTE</name>
<dbReference type="EMBL" id="BAEO01000065">
    <property type="protein sequence ID" value="GAC21743.1"/>
    <property type="molecule type" value="Genomic_DNA"/>
</dbReference>
<dbReference type="GO" id="GO:0034599">
    <property type="term" value="P:cellular response to oxidative stress"/>
    <property type="evidence" value="ECO:0007669"/>
    <property type="project" value="TreeGrafter"/>
</dbReference>
<feature type="signal peptide" evidence="12">
    <location>
        <begin position="1"/>
        <end position="23"/>
    </location>
</feature>
<accession>K6YYC3</accession>
<dbReference type="InterPro" id="IPR050924">
    <property type="entry name" value="Peroxiredoxin_BCP/PrxQ"/>
</dbReference>
<proteinExistence type="inferred from homology"/>
<dbReference type="eggNOG" id="COG1225">
    <property type="taxonomic scope" value="Bacteria"/>
</dbReference>
<dbReference type="PANTHER" id="PTHR42801">
    <property type="entry name" value="THIOREDOXIN-DEPENDENT PEROXIDE REDUCTASE"/>
    <property type="match status" value="1"/>
</dbReference>
<evidence type="ECO:0000256" key="3">
    <source>
        <dbReference type="ARBA" id="ARBA00022559"/>
    </source>
</evidence>
<evidence type="ECO:0000256" key="10">
    <source>
        <dbReference type="ARBA" id="ARBA00042639"/>
    </source>
</evidence>
<keyword evidence="15" id="KW-1185">Reference proteome</keyword>
<evidence type="ECO:0000256" key="5">
    <source>
        <dbReference type="ARBA" id="ARBA00023002"/>
    </source>
</evidence>
<dbReference type="AlphaFoldDB" id="K6YYC3"/>
<comment type="catalytic activity">
    <reaction evidence="11">
        <text>a hydroperoxide + [thioredoxin]-dithiol = an alcohol + [thioredoxin]-disulfide + H2O</text>
        <dbReference type="Rhea" id="RHEA:62620"/>
        <dbReference type="Rhea" id="RHEA-COMP:10698"/>
        <dbReference type="Rhea" id="RHEA-COMP:10700"/>
        <dbReference type="ChEBI" id="CHEBI:15377"/>
        <dbReference type="ChEBI" id="CHEBI:29950"/>
        <dbReference type="ChEBI" id="CHEBI:30879"/>
        <dbReference type="ChEBI" id="CHEBI:35924"/>
        <dbReference type="ChEBI" id="CHEBI:50058"/>
        <dbReference type="EC" id="1.11.1.24"/>
    </reaction>
</comment>
<feature type="domain" description="Thioredoxin" evidence="13">
    <location>
        <begin position="39"/>
        <end position="212"/>
    </location>
</feature>
<dbReference type="STRING" id="493475.GARC_4806"/>
<evidence type="ECO:0000256" key="12">
    <source>
        <dbReference type="SAM" id="SignalP"/>
    </source>
</evidence>
<dbReference type="InterPro" id="IPR036249">
    <property type="entry name" value="Thioredoxin-like_sf"/>
</dbReference>
<keyword evidence="12" id="KW-0732">Signal</keyword>
<evidence type="ECO:0000256" key="9">
    <source>
        <dbReference type="ARBA" id="ARBA00038489"/>
    </source>
</evidence>
<dbReference type="EC" id="1.11.1.24" evidence="2"/>
<evidence type="ECO:0000256" key="2">
    <source>
        <dbReference type="ARBA" id="ARBA00013017"/>
    </source>
</evidence>
<evidence type="ECO:0000259" key="13">
    <source>
        <dbReference type="PROSITE" id="PS51352"/>
    </source>
</evidence>
<dbReference type="InterPro" id="IPR013766">
    <property type="entry name" value="Thioredoxin_domain"/>
</dbReference>
<comment type="caution">
    <text evidence="14">The sequence shown here is derived from an EMBL/GenBank/DDBJ whole genome shotgun (WGS) entry which is preliminary data.</text>
</comment>
<evidence type="ECO:0000256" key="1">
    <source>
        <dbReference type="ARBA" id="ARBA00003330"/>
    </source>
</evidence>
<dbReference type="GO" id="GO:0008379">
    <property type="term" value="F:thioredoxin peroxidase activity"/>
    <property type="evidence" value="ECO:0007669"/>
    <property type="project" value="TreeGrafter"/>
</dbReference>
<comment type="function">
    <text evidence="1">Thiol-specific peroxidase that catalyzes the reduction of hydrogen peroxide and organic hydroperoxides to water and alcohols, respectively. Plays a role in cell protection against oxidative stress by detoxifying peroxides and as sensor of hydrogen peroxide-mediated signaling events.</text>
</comment>
<gene>
    <name evidence="14" type="ORF">GARC_4806</name>
</gene>
<dbReference type="CDD" id="cd02970">
    <property type="entry name" value="PRX_like2"/>
    <property type="match status" value="1"/>
</dbReference>
<keyword evidence="5" id="KW-0560">Oxidoreductase</keyword>
<keyword evidence="6" id="KW-1015">Disulfide bond</keyword>
<sequence>MKQPLLLLLVILNLGLFANTSHALDRTQIADSAENVTPLLISQTAPNSKLKTVDGDPVSLKALTMQKPTVLIFYRGGWCPYCNNQLAGLKEIEDRLDKLGYQILAISPETPAQLQQQKLQTKFSVQLLADPDLEAISGFGIGYYVTDEKRTAYKSKKDINLTSDKTTGKAVLPAPAVFILNTDGKVVFSYVNPDIRIRISPELLYQAAKLSL</sequence>
<dbReference type="Gene3D" id="3.40.30.10">
    <property type="entry name" value="Glutaredoxin"/>
    <property type="match status" value="1"/>
</dbReference>
<evidence type="ECO:0000313" key="14">
    <source>
        <dbReference type="EMBL" id="GAC21743.1"/>
    </source>
</evidence>
<dbReference type="RefSeq" id="WP_007625037.1">
    <property type="nucleotide sequence ID" value="NZ_BAEO01000065.1"/>
</dbReference>
<reference evidence="14 15" key="1">
    <citation type="journal article" date="2017" name="Antonie Van Leeuwenhoek">
        <title>Rhizobium rhizosphaerae sp. nov., a novel species isolated from rice rhizosphere.</title>
        <authorList>
            <person name="Zhao J.J."/>
            <person name="Zhang J."/>
            <person name="Zhang R.J."/>
            <person name="Zhang C.W."/>
            <person name="Yin H.Q."/>
            <person name="Zhang X.X."/>
        </authorList>
    </citation>
    <scope>NUCLEOTIDE SEQUENCE [LARGE SCALE GENOMIC DNA]</scope>
    <source>
        <strain evidence="14 15">BSs20135</strain>
    </source>
</reference>
<dbReference type="PANTHER" id="PTHR42801:SF7">
    <property type="entry name" value="SLL1159 PROTEIN"/>
    <property type="match status" value="1"/>
</dbReference>
<evidence type="ECO:0000256" key="4">
    <source>
        <dbReference type="ARBA" id="ARBA00022862"/>
    </source>
</evidence>
<keyword evidence="4" id="KW-0049">Antioxidant</keyword>
<dbReference type="OrthoDB" id="9809746at2"/>
<evidence type="ECO:0000256" key="6">
    <source>
        <dbReference type="ARBA" id="ARBA00023157"/>
    </source>
</evidence>
<dbReference type="InterPro" id="IPR000866">
    <property type="entry name" value="AhpC/TSA"/>
</dbReference>
<keyword evidence="3" id="KW-0575">Peroxidase</keyword>
<dbReference type="Proteomes" id="UP000006327">
    <property type="component" value="Unassembled WGS sequence"/>
</dbReference>
<dbReference type="SUPFAM" id="SSF52833">
    <property type="entry name" value="Thioredoxin-like"/>
    <property type="match status" value="1"/>
</dbReference>
<keyword evidence="7" id="KW-0676">Redox-active center</keyword>
<protein>
    <recommendedName>
        <fullName evidence="2">thioredoxin-dependent peroxiredoxin</fullName>
        <ecNumber evidence="2">1.11.1.24</ecNumber>
    </recommendedName>
    <alternativeName>
        <fullName evidence="8">Thioredoxin peroxidase</fullName>
    </alternativeName>
    <alternativeName>
        <fullName evidence="10">Thioredoxin-dependent peroxiredoxin Bcp</fullName>
    </alternativeName>
</protein>